<name>A0A521AMU7_SACCC</name>
<dbReference type="Gene3D" id="1.20.1250.20">
    <property type="entry name" value="MFS general substrate transporter like domains"/>
    <property type="match status" value="2"/>
</dbReference>
<feature type="transmembrane region" description="Helical" evidence="4">
    <location>
        <begin position="270"/>
        <end position="287"/>
    </location>
</feature>
<accession>A0A521AMU7</accession>
<dbReference type="SUPFAM" id="SSF103473">
    <property type="entry name" value="MFS general substrate transporter"/>
    <property type="match status" value="1"/>
</dbReference>
<feature type="transmembrane region" description="Helical" evidence="4">
    <location>
        <begin position="46"/>
        <end position="67"/>
    </location>
</feature>
<protein>
    <submittedName>
        <fullName evidence="5">Major Facilitator Superfamily protein</fullName>
    </submittedName>
</protein>
<keyword evidence="3 4" id="KW-0472">Membrane</keyword>
<feature type="transmembrane region" description="Helical" evidence="4">
    <location>
        <begin position="110"/>
        <end position="128"/>
    </location>
</feature>
<evidence type="ECO:0000256" key="4">
    <source>
        <dbReference type="SAM" id="Phobius"/>
    </source>
</evidence>
<feature type="transmembrane region" description="Helical" evidence="4">
    <location>
        <begin position="148"/>
        <end position="171"/>
    </location>
</feature>
<evidence type="ECO:0000313" key="5">
    <source>
        <dbReference type="EMBL" id="SMO36139.1"/>
    </source>
</evidence>
<dbReference type="RefSeq" id="WP_142531666.1">
    <property type="nucleotide sequence ID" value="NZ_FXTB01000001.1"/>
</dbReference>
<dbReference type="CDD" id="cd06174">
    <property type="entry name" value="MFS"/>
    <property type="match status" value="1"/>
</dbReference>
<organism evidence="5 6">
    <name type="scientific">Saccharicrinis carchari</name>
    <dbReference type="NCBI Taxonomy" id="1168039"/>
    <lineage>
        <taxon>Bacteria</taxon>
        <taxon>Pseudomonadati</taxon>
        <taxon>Bacteroidota</taxon>
        <taxon>Bacteroidia</taxon>
        <taxon>Marinilabiliales</taxon>
        <taxon>Marinilabiliaceae</taxon>
        <taxon>Saccharicrinis</taxon>
    </lineage>
</organism>
<dbReference type="PANTHER" id="PTHR23526">
    <property type="entry name" value="INTEGRAL MEMBRANE TRANSPORT PROTEIN-RELATED"/>
    <property type="match status" value="1"/>
</dbReference>
<keyword evidence="1 4" id="KW-0812">Transmembrane</keyword>
<dbReference type="OrthoDB" id="5415287at2"/>
<dbReference type="AlphaFoldDB" id="A0A521AMU7"/>
<dbReference type="GO" id="GO:0022857">
    <property type="term" value="F:transmembrane transporter activity"/>
    <property type="evidence" value="ECO:0007669"/>
    <property type="project" value="InterPro"/>
</dbReference>
<sequence length="427" mass="48696">MLILKQLNSTEKRAFKLHLFYSSIDGIARGALILNQFIFIKSLKGSNVQLAFLFQFSMVVFLFAMLTNEIMRRYPNRKVLLRTVGIITQLPLVAFAAFPVVTYSGLPPRFHYMFLGVFLLFYTSRIAVIPSINQYLKGNYRHKNFGTLFSYATTINKVLIMVSTLVVGLLLDYDPNSYRIFYPMVGILGIISIFQLTKIDFKQDMDPGNQPLSQALGHSFKRVFLILRNNTPFRHLELGFMLYGFAWMSTYAVITIFYKEVLDLNYSSVSLYNNAYNLVAIALLPLFGKLISNNDPRRFGIITFGALMLFIAFTGLSEHYGNYHEVWGLKLYYMLMIGVLFNGIFMGSMPILWGIGSSYFCEPNEAADYQSVHLFLTGVRALFAPIIGIKLYEMFGFGITYGVSMGLLALAIALMIYSERRYPIKTD</sequence>
<feature type="transmembrane region" description="Helical" evidence="4">
    <location>
        <begin position="374"/>
        <end position="392"/>
    </location>
</feature>
<evidence type="ECO:0000256" key="3">
    <source>
        <dbReference type="ARBA" id="ARBA00023136"/>
    </source>
</evidence>
<feature type="transmembrane region" description="Helical" evidence="4">
    <location>
        <begin position="398"/>
        <end position="417"/>
    </location>
</feature>
<evidence type="ECO:0000313" key="6">
    <source>
        <dbReference type="Proteomes" id="UP000319040"/>
    </source>
</evidence>
<evidence type="ECO:0000256" key="1">
    <source>
        <dbReference type="ARBA" id="ARBA00022692"/>
    </source>
</evidence>
<feature type="transmembrane region" description="Helical" evidence="4">
    <location>
        <begin position="299"/>
        <end position="316"/>
    </location>
</feature>
<keyword evidence="2 4" id="KW-1133">Transmembrane helix</keyword>
<dbReference type="InterPro" id="IPR011701">
    <property type="entry name" value="MFS"/>
</dbReference>
<gene>
    <name evidence="5" type="ORF">SAMN06265379_101269</name>
</gene>
<dbReference type="InterPro" id="IPR036259">
    <property type="entry name" value="MFS_trans_sf"/>
</dbReference>
<dbReference type="EMBL" id="FXTB01000001">
    <property type="protein sequence ID" value="SMO36139.1"/>
    <property type="molecule type" value="Genomic_DNA"/>
</dbReference>
<dbReference type="PANTHER" id="PTHR23526:SF2">
    <property type="entry name" value="MAJOR FACILITATOR SUPERFAMILY (MFS) PROFILE DOMAIN-CONTAINING PROTEIN"/>
    <property type="match status" value="1"/>
</dbReference>
<reference evidence="5 6" key="1">
    <citation type="submission" date="2017-05" db="EMBL/GenBank/DDBJ databases">
        <authorList>
            <person name="Varghese N."/>
            <person name="Submissions S."/>
        </authorList>
    </citation>
    <scope>NUCLEOTIDE SEQUENCE [LARGE SCALE GENOMIC DNA]</scope>
    <source>
        <strain evidence="5 6">DSM 27040</strain>
    </source>
</reference>
<feature type="transmembrane region" description="Helical" evidence="4">
    <location>
        <begin position="238"/>
        <end position="258"/>
    </location>
</feature>
<feature type="transmembrane region" description="Helical" evidence="4">
    <location>
        <begin position="20"/>
        <end position="40"/>
    </location>
</feature>
<feature type="transmembrane region" description="Helical" evidence="4">
    <location>
        <begin position="79"/>
        <end position="98"/>
    </location>
</feature>
<keyword evidence="6" id="KW-1185">Reference proteome</keyword>
<feature type="transmembrane region" description="Helical" evidence="4">
    <location>
        <begin position="177"/>
        <end position="196"/>
    </location>
</feature>
<dbReference type="Pfam" id="PF07690">
    <property type="entry name" value="MFS_1"/>
    <property type="match status" value="1"/>
</dbReference>
<evidence type="ECO:0000256" key="2">
    <source>
        <dbReference type="ARBA" id="ARBA00022989"/>
    </source>
</evidence>
<feature type="transmembrane region" description="Helical" evidence="4">
    <location>
        <begin position="331"/>
        <end position="353"/>
    </location>
</feature>
<proteinExistence type="predicted"/>
<dbReference type="InterPro" id="IPR052528">
    <property type="entry name" value="Sugar_transport-like"/>
</dbReference>
<dbReference type="Proteomes" id="UP000319040">
    <property type="component" value="Unassembled WGS sequence"/>
</dbReference>